<proteinExistence type="predicted"/>
<organism evidence="1 3">
    <name type="scientific">Leptospira selangorensis</name>
    <dbReference type="NCBI Taxonomy" id="2484982"/>
    <lineage>
        <taxon>Bacteria</taxon>
        <taxon>Pseudomonadati</taxon>
        <taxon>Spirochaetota</taxon>
        <taxon>Spirochaetia</taxon>
        <taxon>Leptospirales</taxon>
        <taxon>Leptospiraceae</taxon>
        <taxon>Leptospira</taxon>
    </lineage>
</organism>
<sequence>MYRLNHFIPRSILDHWVSNGGTTGQKYNGVWCYLIQEDKIIYSNSKGQKGFSFAIAEDLYVPIIEGMRNVHFEGKWLSGLESTFANFVRQLSEEEPDLKFDDLYEMTKLLMGFYSFKYRSKYDFDQVMAYLKENPNMLKDISQSKDIKVAAIENIVHATTETYLKNKNAELNITKYPGKDVIFGDRPLIEINPATGLSLFPTNPSTIIGINRQVERAPSPIVYRVVNGKISFADFFNKRMAENAYHWLIAFDQDTLKKYIPYCKRGERKGNIHFEPITELPYGWSLS</sequence>
<dbReference type="RefSeq" id="WP_135627255.1">
    <property type="nucleotide sequence ID" value="NZ_RQGU01000090.1"/>
</dbReference>
<evidence type="ECO:0000313" key="2">
    <source>
        <dbReference type="EMBL" id="TGM21275.1"/>
    </source>
</evidence>
<dbReference type="AlphaFoldDB" id="A0A5F2C236"/>
<gene>
    <name evidence="1" type="ORF">EHQ81_12015</name>
    <name evidence="2" type="ORF">EHQ82_09735</name>
</gene>
<reference evidence="1 3" key="2">
    <citation type="journal article" date="2019" name="PLoS Negl. Trop. Dis.">
        <title>Revisiting the worldwide diversity of Leptospira species in the environment.</title>
        <authorList>
            <person name="Vincent A.T."/>
            <person name="Schiettekatte O."/>
            <person name="Bourhy P."/>
            <person name="Veyrier F.J."/>
            <person name="Picardeau M."/>
        </authorList>
    </citation>
    <scope>NUCLEOTIDE SEQUENCE [LARGE SCALE GENOMIC DNA]</scope>
    <source>
        <strain evidence="1 3">201702405</strain>
        <strain evidence="2">201702406</strain>
    </source>
</reference>
<dbReference type="EMBL" id="RQGU01000090">
    <property type="protein sequence ID" value="TGM21275.1"/>
    <property type="molecule type" value="Genomic_DNA"/>
</dbReference>
<dbReference type="Proteomes" id="UP000298057">
    <property type="component" value="Unassembled WGS sequence"/>
</dbReference>
<dbReference type="Proteomes" id="UP000297832">
    <property type="component" value="Unassembled WGS sequence"/>
</dbReference>
<name>A0A5F2C236_9LEPT</name>
<accession>A0A5F2C236</accession>
<dbReference type="EMBL" id="RQGV01000015">
    <property type="protein sequence ID" value="TGM12974.1"/>
    <property type="molecule type" value="Genomic_DNA"/>
</dbReference>
<keyword evidence="4" id="KW-1185">Reference proteome</keyword>
<comment type="caution">
    <text evidence="1">The sequence shown here is derived from an EMBL/GenBank/DDBJ whole genome shotgun (WGS) entry which is preliminary data.</text>
</comment>
<evidence type="ECO:0000313" key="1">
    <source>
        <dbReference type="EMBL" id="TGM12974.1"/>
    </source>
</evidence>
<evidence type="ECO:0000313" key="4">
    <source>
        <dbReference type="Proteomes" id="UP000298057"/>
    </source>
</evidence>
<protein>
    <submittedName>
        <fullName evidence="1">DUF4238 domain-containing protein</fullName>
    </submittedName>
</protein>
<reference evidence="2" key="1">
    <citation type="submission" date="2018-10" db="EMBL/GenBank/DDBJ databases">
        <authorList>
            <person name="Vincent A.T."/>
            <person name="Schiettekatte O."/>
            <person name="Bourhy P."/>
            <person name="Veyrier F.J."/>
            <person name="Picardeau M."/>
        </authorList>
    </citation>
    <scope>NUCLEOTIDE SEQUENCE</scope>
    <source>
        <strain evidence="2">201702406</strain>
    </source>
</reference>
<evidence type="ECO:0000313" key="3">
    <source>
        <dbReference type="Proteomes" id="UP000297832"/>
    </source>
</evidence>